<organism evidence="2 3">
    <name type="scientific">Panicum miliaceum</name>
    <name type="common">Proso millet</name>
    <name type="synonym">Broomcorn millet</name>
    <dbReference type="NCBI Taxonomy" id="4540"/>
    <lineage>
        <taxon>Eukaryota</taxon>
        <taxon>Viridiplantae</taxon>
        <taxon>Streptophyta</taxon>
        <taxon>Embryophyta</taxon>
        <taxon>Tracheophyta</taxon>
        <taxon>Spermatophyta</taxon>
        <taxon>Magnoliopsida</taxon>
        <taxon>Liliopsida</taxon>
        <taxon>Poales</taxon>
        <taxon>Poaceae</taxon>
        <taxon>PACMAD clade</taxon>
        <taxon>Panicoideae</taxon>
        <taxon>Panicodae</taxon>
        <taxon>Paniceae</taxon>
        <taxon>Panicinae</taxon>
        <taxon>Panicum</taxon>
        <taxon>Panicum sect. Panicum</taxon>
    </lineage>
</organism>
<protein>
    <submittedName>
        <fullName evidence="2">Uncharacterized protein</fullName>
    </submittedName>
</protein>
<evidence type="ECO:0000313" key="3">
    <source>
        <dbReference type="Proteomes" id="UP000275267"/>
    </source>
</evidence>
<dbReference type="Proteomes" id="UP000275267">
    <property type="component" value="Unassembled WGS sequence"/>
</dbReference>
<gene>
    <name evidence="2" type="ORF">C2845_PM03G30290</name>
</gene>
<sequence>MASPSSCYCSSTQGCRGRGGLALLLLVAGPAGAASSSTQDCRGLGGLALLLLLLLGDRAASSSTQGCRSRGGLHRSAATITGSAHLQPSLGHHSLQPHPSARGVGNLRRSSPRSRAALRRVRYKSTSGCT</sequence>
<keyword evidence="3" id="KW-1185">Reference proteome</keyword>
<dbReference type="AlphaFoldDB" id="A0A3L6TF41"/>
<feature type="compositionally biased region" description="Basic residues" evidence="1">
    <location>
        <begin position="110"/>
        <end position="123"/>
    </location>
</feature>
<dbReference type="EMBL" id="PQIB02000002">
    <property type="protein sequence ID" value="RLN35903.1"/>
    <property type="molecule type" value="Genomic_DNA"/>
</dbReference>
<accession>A0A3L6TF41</accession>
<comment type="caution">
    <text evidence="2">The sequence shown here is derived from an EMBL/GenBank/DDBJ whole genome shotgun (WGS) entry which is preliminary data.</text>
</comment>
<name>A0A3L6TF41_PANMI</name>
<reference evidence="3" key="1">
    <citation type="journal article" date="2019" name="Nat. Commun.">
        <title>The genome of broomcorn millet.</title>
        <authorList>
            <person name="Zou C."/>
            <person name="Miki D."/>
            <person name="Li D."/>
            <person name="Tang Q."/>
            <person name="Xiao L."/>
            <person name="Rajput S."/>
            <person name="Deng P."/>
            <person name="Jia W."/>
            <person name="Huang R."/>
            <person name="Zhang M."/>
            <person name="Sun Y."/>
            <person name="Hu J."/>
            <person name="Fu X."/>
            <person name="Schnable P.S."/>
            <person name="Li F."/>
            <person name="Zhang H."/>
            <person name="Feng B."/>
            <person name="Zhu X."/>
            <person name="Liu R."/>
            <person name="Schnable J.C."/>
            <person name="Zhu J.-K."/>
            <person name="Zhang H."/>
        </authorList>
    </citation>
    <scope>NUCLEOTIDE SEQUENCE [LARGE SCALE GENOMIC DNA]</scope>
</reference>
<evidence type="ECO:0000313" key="2">
    <source>
        <dbReference type="EMBL" id="RLN35903.1"/>
    </source>
</evidence>
<proteinExistence type="predicted"/>
<feature type="region of interest" description="Disordered" evidence="1">
    <location>
        <begin position="82"/>
        <end position="130"/>
    </location>
</feature>
<evidence type="ECO:0000256" key="1">
    <source>
        <dbReference type="SAM" id="MobiDB-lite"/>
    </source>
</evidence>